<comment type="caution">
    <text evidence="1">The sequence shown here is derived from an EMBL/GenBank/DDBJ whole genome shotgun (WGS) entry which is preliminary data.</text>
</comment>
<gene>
    <name evidence="1" type="ORF">LEP1GSC008_0982</name>
</gene>
<dbReference type="AlphaFoldDB" id="M6FCL3"/>
<proteinExistence type="predicted"/>
<reference evidence="1 2" key="1">
    <citation type="submission" date="2013-01" db="EMBL/GenBank/DDBJ databases">
        <authorList>
            <person name="Harkins D.M."/>
            <person name="Durkin A.S."/>
            <person name="Brinkac L.M."/>
            <person name="Haft D.H."/>
            <person name="Selengut J.D."/>
            <person name="Sanka R."/>
            <person name="DePew J."/>
            <person name="Purushe J."/>
            <person name="Galloway R.L."/>
            <person name="Vinetz J.M."/>
            <person name="Sutton G.G."/>
            <person name="Nierman W.C."/>
            <person name="Fouts D.E."/>
        </authorList>
    </citation>
    <scope>NUCLEOTIDE SEQUENCE [LARGE SCALE GENOMIC DNA]</scope>
    <source>
        <strain evidence="1 2">Nikolaevo</strain>
    </source>
</reference>
<dbReference type="PATRIC" id="fig|1240687.3.peg.82"/>
<organism evidence="1 2">
    <name type="scientific">Leptospira kirschneri serovar Bulgarica str. Nikolaevo</name>
    <dbReference type="NCBI Taxonomy" id="1240687"/>
    <lineage>
        <taxon>Bacteria</taxon>
        <taxon>Pseudomonadati</taxon>
        <taxon>Spirochaetota</taxon>
        <taxon>Spirochaetia</taxon>
        <taxon>Leptospirales</taxon>
        <taxon>Leptospiraceae</taxon>
        <taxon>Leptospira</taxon>
    </lineage>
</organism>
<name>M6FCL3_9LEPT</name>
<protein>
    <submittedName>
        <fullName evidence="1">Uncharacterized protein</fullName>
    </submittedName>
</protein>
<evidence type="ECO:0000313" key="1">
    <source>
        <dbReference type="EMBL" id="EMK26165.1"/>
    </source>
</evidence>
<dbReference type="EMBL" id="ANCE01000006">
    <property type="protein sequence ID" value="EMK26165.1"/>
    <property type="molecule type" value="Genomic_DNA"/>
</dbReference>
<accession>M6FCL3</accession>
<evidence type="ECO:0000313" key="2">
    <source>
        <dbReference type="Proteomes" id="UP000011980"/>
    </source>
</evidence>
<dbReference type="Proteomes" id="UP000011980">
    <property type="component" value="Unassembled WGS sequence"/>
</dbReference>
<sequence>MCEFPRLRLWYKKFEFIGSYRFRNEFVLKKLKKSIRK</sequence>